<feature type="domain" description="Lipid/polyisoprenoid-binding YceI-like" evidence="2">
    <location>
        <begin position="8"/>
        <end position="165"/>
    </location>
</feature>
<evidence type="ECO:0000256" key="1">
    <source>
        <dbReference type="ARBA" id="ARBA00008812"/>
    </source>
</evidence>
<name>A0ABN1VJF3_9PSEU</name>
<comment type="similarity">
    <text evidence="1">Belongs to the UPF0312 family.</text>
</comment>
<dbReference type="Pfam" id="PF04264">
    <property type="entry name" value="YceI"/>
    <property type="match status" value="1"/>
</dbReference>
<organism evidence="3 4">
    <name type="scientific">Prauserella alba</name>
    <dbReference type="NCBI Taxonomy" id="176898"/>
    <lineage>
        <taxon>Bacteria</taxon>
        <taxon>Bacillati</taxon>
        <taxon>Actinomycetota</taxon>
        <taxon>Actinomycetes</taxon>
        <taxon>Pseudonocardiales</taxon>
        <taxon>Pseudonocardiaceae</taxon>
        <taxon>Prauserella</taxon>
    </lineage>
</organism>
<keyword evidence="4" id="KW-1185">Reference proteome</keyword>
<dbReference type="SMART" id="SM00867">
    <property type="entry name" value="YceI"/>
    <property type="match status" value="1"/>
</dbReference>
<dbReference type="InterPro" id="IPR036761">
    <property type="entry name" value="TTHA0802/YceI-like_sf"/>
</dbReference>
<dbReference type="SUPFAM" id="SSF101874">
    <property type="entry name" value="YceI-like"/>
    <property type="match status" value="1"/>
</dbReference>
<sequence>MTTSDAGVYVIDPVDSTVAFRTRAMFGLLGVKGTFPVEGGTVTVAEPPEDSTVEVRISAAGFSTGNGPRDEHVRSADYLDAERCPHLLFHAERFEPRDPEGLLHGTLTVRGTTRPLVLDVSRIDLVGGELTARATATVDRFEFGIRTARGMTGRNQHLTVDVVARRA</sequence>
<dbReference type="RefSeq" id="WP_253859022.1">
    <property type="nucleotide sequence ID" value="NZ_BAAALM010000012.1"/>
</dbReference>
<evidence type="ECO:0000313" key="4">
    <source>
        <dbReference type="Proteomes" id="UP001500467"/>
    </source>
</evidence>
<dbReference type="InterPro" id="IPR020583">
    <property type="entry name" value="Inositol_monoP_metal-BS"/>
</dbReference>
<evidence type="ECO:0000259" key="2">
    <source>
        <dbReference type="SMART" id="SM00867"/>
    </source>
</evidence>
<evidence type="ECO:0000313" key="3">
    <source>
        <dbReference type="EMBL" id="GAA1211290.1"/>
    </source>
</evidence>
<dbReference type="InterPro" id="IPR007372">
    <property type="entry name" value="Lipid/polyisoprenoid-bd_YceI"/>
</dbReference>
<dbReference type="PANTHER" id="PTHR34406">
    <property type="entry name" value="PROTEIN YCEI"/>
    <property type="match status" value="1"/>
</dbReference>
<dbReference type="PANTHER" id="PTHR34406:SF1">
    <property type="entry name" value="PROTEIN YCEI"/>
    <property type="match status" value="1"/>
</dbReference>
<dbReference type="Gene3D" id="2.40.128.110">
    <property type="entry name" value="Lipid/polyisoprenoid-binding, YceI-like"/>
    <property type="match status" value="1"/>
</dbReference>
<accession>A0ABN1VJF3</accession>
<reference evidence="3 4" key="1">
    <citation type="journal article" date="2019" name="Int. J. Syst. Evol. Microbiol.">
        <title>The Global Catalogue of Microorganisms (GCM) 10K type strain sequencing project: providing services to taxonomists for standard genome sequencing and annotation.</title>
        <authorList>
            <consortium name="The Broad Institute Genomics Platform"/>
            <consortium name="The Broad Institute Genome Sequencing Center for Infectious Disease"/>
            <person name="Wu L."/>
            <person name="Ma J."/>
        </authorList>
    </citation>
    <scope>NUCLEOTIDE SEQUENCE [LARGE SCALE GENOMIC DNA]</scope>
    <source>
        <strain evidence="3 4">JCM 13022</strain>
    </source>
</reference>
<comment type="caution">
    <text evidence="3">The sequence shown here is derived from an EMBL/GenBank/DDBJ whole genome shotgun (WGS) entry which is preliminary data.</text>
</comment>
<protein>
    <submittedName>
        <fullName evidence="3">YceI family protein</fullName>
    </submittedName>
</protein>
<proteinExistence type="inferred from homology"/>
<dbReference type="PROSITE" id="PS00629">
    <property type="entry name" value="IMP_1"/>
    <property type="match status" value="1"/>
</dbReference>
<dbReference type="Proteomes" id="UP001500467">
    <property type="component" value="Unassembled WGS sequence"/>
</dbReference>
<gene>
    <name evidence="3" type="ORF">GCM10009675_35200</name>
</gene>
<dbReference type="EMBL" id="BAAALM010000012">
    <property type="protein sequence ID" value="GAA1211290.1"/>
    <property type="molecule type" value="Genomic_DNA"/>
</dbReference>